<evidence type="ECO:0000256" key="1">
    <source>
        <dbReference type="SAM" id="MobiDB-lite"/>
    </source>
</evidence>
<keyword evidence="3" id="KW-1185">Reference proteome</keyword>
<dbReference type="OrthoDB" id="10063284at2759"/>
<proteinExistence type="predicted"/>
<organism evidence="2 3">
    <name type="scientific">Parnassius apollo</name>
    <name type="common">Apollo butterfly</name>
    <name type="synonym">Papilio apollo</name>
    <dbReference type="NCBI Taxonomy" id="110799"/>
    <lineage>
        <taxon>Eukaryota</taxon>
        <taxon>Metazoa</taxon>
        <taxon>Ecdysozoa</taxon>
        <taxon>Arthropoda</taxon>
        <taxon>Hexapoda</taxon>
        <taxon>Insecta</taxon>
        <taxon>Pterygota</taxon>
        <taxon>Neoptera</taxon>
        <taxon>Endopterygota</taxon>
        <taxon>Lepidoptera</taxon>
        <taxon>Glossata</taxon>
        <taxon>Ditrysia</taxon>
        <taxon>Papilionoidea</taxon>
        <taxon>Papilionidae</taxon>
        <taxon>Parnassiinae</taxon>
        <taxon>Parnassini</taxon>
        <taxon>Parnassius</taxon>
        <taxon>Parnassius</taxon>
    </lineage>
</organism>
<dbReference type="EMBL" id="CAJQZP010000769">
    <property type="protein sequence ID" value="CAG4983634.1"/>
    <property type="molecule type" value="Genomic_DNA"/>
</dbReference>
<protein>
    <submittedName>
        <fullName evidence="2">(apollo) hypothetical protein</fullName>
    </submittedName>
</protein>
<comment type="caution">
    <text evidence="2">The sequence shown here is derived from an EMBL/GenBank/DDBJ whole genome shotgun (WGS) entry which is preliminary data.</text>
</comment>
<reference evidence="2" key="1">
    <citation type="submission" date="2021-04" db="EMBL/GenBank/DDBJ databases">
        <authorList>
            <person name="Tunstrom K."/>
        </authorList>
    </citation>
    <scope>NUCLEOTIDE SEQUENCE</scope>
</reference>
<accession>A0A8S3WYJ3</accession>
<feature type="compositionally biased region" description="Basic and acidic residues" evidence="1">
    <location>
        <begin position="65"/>
        <end position="87"/>
    </location>
</feature>
<feature type="region of interest" description="Disordered" evidence="1">
    <location>
        <begin position="61"/>
        <end position="102"/>
    </location>
</feature>
<evidence type="ECO:0000313" key="3">
    <source>
        <dbReference type="Proteomes" id="UP000691718"/>
    </source>
</evidence>
<evidence type="ECO:0000313" key="2">
    <source>
        <dbReference type="EMBL" id="CAG4983634.1"/>
    </source>
</evidence>
<dbReference type="AlphaFoldDB" id="A0A8S3WYJ3"/>
<feature type="region of interest" description="Disordered" evidence="1">
    <location>
        <begin position="1"/>
        <end position="25"/>
    </location>
</feature>
<sequence>MASQKGSEVAADTDPSVSAATSEVDIPLEDVSRTLRNQTDRDFLQSNFTVQASPSLLMCEEQPELLEKTKPEYEGSKSPHSVSDEMQKTGFDLTDPGQLARG</sequence>
<name>A0A8S3WYJ3_PARAO</name>
<dbReference type="Proteomes" id="UP000691718">
    <property type="component" value="Unassembled WGS sequence"/>
</dbReference>
<gene>
    <name evidence="2" type="ORF">PAPOLLO_LOCUS10669</name>
</gene>